<organism evidence="1 2">
    <name type="scientific">Cercospora berteroae</name>
    <dbReference type="NCBI Taxonomy" id="357750"/>
    <lineage>
        <taxon>Eukaryota</taxon>
        <taxon>Fungi</taxon>
        <taxon>Dikarya</taxon>
        <taxon>Ascomycota</taxon>
        <taxon>Pezizomycotina</taxon>
        <taxon>Dothideomycetes</taxon>
        <taxon>Dothideomycetidae</taxon>
        <taxon>Mycosphaerellales</taxon>
        <taxon>Mycosphaerellaceae</taxon>
        <taxon>Cercospora</taxon>
    </lineage>
</organism>
<evidence type="ECO:0000313" key="2">
    <source>
        <dbReference type="Proteomes" id="UP000237631"/>
    </source>
</evidence>
<gene>
    <name evidence="1" type="ORF">CBER1_03576</name>
</gene>
<dbReference type="AlphaFoldDB" id="A0A2S6C877"/>
<keyword evidence="2" id="KW-1185">Reference proteome</keyword>
<dbReference type="OrthoDB" id="10284553at2759"/>
<proteinExistence type="predicted"/>
<dbReference type="Proteomes" id="UP000237631">
    <property type="component" value="Unassembled WGS sequence"/>
</dbReference>
<evidence type="ECO:0000313" key="1">
    <source>
        <dbReference type="EMBL" id="PPJ55944.1"/>
    </source>
</evidence>
<reference evidence="2" key="1">
    <citation type="journal article" date="2017" name="bioRxiv">
        <title>Conservation of a gene cluster reveals novel cercosporin biosynthetic mechanisms and extends production to the genus Colletotrichum.</title>
        <authorList>
            <person name="de Jonge R."/>
            <person name="Ebert M.K."/>
            <person name="Huitt-Roehl C.R."/>
            <person name="Pal P."/>
            <person name="Suttle J.C."/>
            <person name="Spanner R.E."/>
            <person name="Neubauer J.D."/>
            <person name="Jurick W.M.II."/>
            <person name="Stott K.A."/>
            <person name="Secor G.A."/>
            <person name="Thomma B.P.H.J."/>
            <person name="Van de Peer Y."/>
            <person name="Townsend C.A."/>
            <person name="Bolton M.D."/>
        </authorList>
    </citation>
    <scope>NUCLEOTIDE SEQUENCE [LARGE SCALE GENOMIC DNA]</scope>
    <source>
        <strain evidence="2">CBS538.71</strain>
    </source>
</reference>
<comment type="caution">
    <text evidence="1">The sequence shown here is derived from an EMBL/GenBank/DDBJ whole genome shotgun (WGS) entry which is preliminary data.</text>
</comment>
<accession>A0A2S6C877</accession>
<protein>
    <submittedName>
        <fullName evidence="1">Uncharacterized protein</fullName>
    </submittedName>
</protein>
<name>A0A2S6C877_9PEZI</name>
<dbReference type="EMBL" id="PNEN01000528">
    <property type="protein sequence ID" value="PPJ55944.1"/>
    <property type="molecule type" value="Genomic_DNA"/>
</dbReference>
<sequence>MAILSKPVVDPEYRANEHSGGELVFKLARQFVTIHTSDFDVWLSDCFDTLIEYQAAAPRLQVSVHPESFRALSLIAEAMREFINGTLSPLRQQYEHNPFDDVPFDYIVKVRLNALAEKVRLGVANRQWCEDCLEAVREWYRRQVHREGSAQKHLKTSCAGLCSLF</sequence>